<dbReference type="Pfam" id="PF00440">
    <property type="entry name" value="TetR_N"/>
    <property type="match status" value="1"/>
</dbReference>
<dbReference type="PROSITE" id="PS50977">
    <property type="entry name" value="HTH_TETR_2"/>
    <property type="match status" value="1"/>
</dbReference>
<dbReference type="GO" id="GO:0000976">
    <property type="term" value="F:transcription cis-regulatory region binding"/>
    <property type="evidence" value="ECO:0007669"/>
    <property type="project" value="TreeGrafter"/>
</dbReference>
<keyword evidence="5" id="KW-1185">Reference proteome</keyword>
<comment type="caution">
    <text evidence="4">The sequence shown here is derived from an EMBL/GenBank/DDBJ whole genome shotgun (WGS) entry which is preliminary data.</text>
</comment>
<dbReference type="PANTHER" id="PTHR30055:SF226">
    <property type="entry name" value="HTH-TYPE TRANSCRIPTIONAL REGULATOR PKSA"/>
    <property type="match status" value="1"/>
</dbReference>
<dbReference type="Gene3D" id="1.10.357.10">
    <property type="entry name" value="Tetracycline Repressor, domain 2"/>
    <property type="match status" value="1"/>
</dbReference>
<dbReference type="AlphaFoldDB" id="A0A7I9VLG8"/>
<dbReference type="InterPro" id="IPR001647">
    <property type="entry name" value="HTH_TetR"/>
</dbReference>
<evidence type="ECO:0000256" key="2">
    <source>
        <dbReference type="PROSITE-ProRule" id="PRU00335"/>
    </source>
</evidence>
<keyword evidence="1 2" id="KW-0238">DNA-binding</keyword>
<organism evidence="4 5">
    <name type="scientific">Anaeromyxobacter diazotrophicus</name>
    <dbReference type="NCBI Taxonomy" id="2590199"/>
    <lineage>
        <taxon>Bacteria</taxon>
        <taxon>Pseudomonadati</taxon>
        <taxon>Myxococcota</taxon>
        <taxon>Myxococcia</taxon>
        <taxon>Myxococcales</taxon>
        <taxon>Cystobacterineae</taxon>
        <taxon>Anaeromyxobacteraceae</taxon>
        <taxon>Anaeromyxobacter</taxon>
    </lineage>
</organism>
<evidence type="ECO:0000313" key="4">
    <source>
        <dbReference type="EMBL" id="GEJ57254.1"/>
    </source>
</evidence>
<dbReference type="SUPFAM" id="SSF46689">
    <property type="entry name" value="Homeodomain-like"/>
    <property type="match status" value="1"/>
</dbReference>
<dbReference type="RefSeq" id="WP_176064724.1">
    <property type="nucleotide sequence ID" value="NZ_BJTG01000004.1"/>
</dbReference>
<evidence type="ECO:0000256" key="1">
    <source>
        <dbReference type="ARBA" id="ARBA00023125"/>
    </source>
</evidence>
<dbReference type="Proteomes" id="UP000503640">
    <property type="component" value="Unassembled WGS sequence"/>
</dbReference>
<proteinExistence type="predicted"/>
<name>A0A7I9VLG8_9BACT</name>
<dbReference type="InterPro" id="IPR036271">
    <property type="entry name" value="Tet_transcr_reg_TetR-rel_C_sf"/>
</dbReference>
<protein>
    <recommendedName>
        <fullName evidence="3">HTH tetR-type domain-containing protein</fullName>
    </recommendedName>
</protein>
<dbReference type="InterPro" id="IPR050109">
    <property type="entry name" value="HTH-type_TetR-like_transc_reg"/>
</dbReference>
<feature type="domain" description="HTH tetR-type" evidence="3">
    <location>
        <begin position="19"/>
        <end position="78"/>
    </location>
</feature>
<dbReference type="PRINTS" id="PR00455">
    <property type="entry name" value="HTHTETR"/>
</dbReference>
<dbReference type="GO" id="GO:0003700">
    <property type="term" value="F:DNA-binding transcription factor activity"/>
    <property type="evidence" value="ECO:0007669"/>
    <property type="project" value="TreeGrafter"/>
</dbReference>
<dbReference type="SUPFAM" id="SSF48498">
    <property type="entry name" value="Tetracyclin repressor-like, C-terminal domain"/>
    <property type="match status" value="1"/>
</dbReference>
<accession>A0A7I9VLG8</accession>
<dbReference type="InterPro" id="IPR009057">
    <property type="entry name" value="Homeodomain-like_sf"/>
</dbReference>
<reference evidence="5" key="1">
    <citation type="journal article" date="2020" name="Appl. Environ. Microbiol.">
        <title>Diazotrophic Anaeromyxobacter Isolates from Soils.</title>
        <authorList>
            <person name="Masuda Y."/>
            <person name="Yamanaka H."/>
            <person name="Xu Z.X."/>
            <person name="Shiratori Y."/>
            <person name="Aono T."/>
            <person name="Amachi S."/>
            <person name="Senoo K."/>
            <person name="Itoh H."/>
        </authorList>
    </citation>
    <scope>NUCLEOTIDE SEQUENCE [LARGE SCALE GENOMIC DNA]</scope>
    <source>
        <strain evidence="5">R267</strain>
    </source>
</reference>
<feature type="DNA-binding region" description="H-T-H motif" evidence="2">
    <location>
        <begin position="41"/>
        <end position="60"/>
    </location>
</feature>
<dbReference type="EMBL" id="BJTG01000004">
    <property type="protein sequence ID" value="GEJ57254.1"/>
    <property type="molecule type" value="Genomic_DNA"/>
</dbReference>
<sequence length="210" mass="22924">MNPHSASEKPVRLRERLREATGEAILDAAERAFAEEGARARMESIATRAGIAVGTLYNHFADRDALWEALRSSRRAALLARLDAALDASRGGPFPDSLRAFLGALEAHWAEHRGYLSLLVHAEPTVARAGDRARRDRTLAEEMVARAARLVRRGVAEGALREEGHELFPVLLVGMVRALMVREIARGQPCSGATLDQAVEFFLAGAGRRP</sequence>
<gene>
    <name evidence="4" type="ORF">AMYX_19950</name>
</gene>
<evidence type="ECO:0000313" key="5">
    <source>
        <dbReference type="Proteomes" id="UP000503640"/>
    </source>
</evidence>
<dbReference type="PANTHER" id="PTHR30055">
    <property type="entry name" value="HTH-TYPE TRANSCRIPTIONAL REGULATOR RUTR"/>
    <property type="match status" value="1"/>
</dbReference>
<evidence type="ECO:0000259" key="3">
    <source>
        <dbReference type="PROSITE" id="PS50977"/>
    </source>
</evidence>